<evidence type="ECO:0000259" key="6">
    <source>
        <dbReference type="Pfam" id="PF09364"/>
    </source>
</evidence>
<keyword evidence="8" id="KW-1185">Reference proteome</keyword>
<dbReference type="InterPro" id="IPR005593">
    <property type="entry name" value="Xul5P/Fru6P_PKetolase"/>
</dbReference>
<dbReference type="PANTHER" id="PTHR31273">
    <property type="entry name" value="PHOSPHOKETOLASE-RELATED"/>
    <property type="match status" value="1"/>
</dbReference>
<evidence type="ECO:0000256" key="4">
    <source>
        <dbReference type="ARBA" id="ARBA00023239"/>
    </source>
</evidence>
<dbReference type="OrthoDB" id="2532903at2759"/>
<gene>
    <name evidence="7" type="ORF">B0J15DRAFT_573903</name>
</gene>
<dbReference type="InterPro" id="IPR029061">
    <property type="entry name" value="THDP-binding"/>
</dbReference>
<evidence type="ECO:0000313" key="8">
    <source>
        <dbReference type="Proteomes" id="UP000736672"/>
    </source>
</evidence>
<comment type="cofactor">
    <cofactor evidence="1">
        <name>thiamine diphosphate</name>
        <dbReference type="ChEBI" id="CHEBI:58937"/>
    </cofactor>
</comment>
<feature type="domain" description="Xylulose 5-phosphate/Fructose 6-phosphate phosphoketolase C-terminal" evidence="5">
    <location>
        <begin position="594"/>
        <end position="797"/>
    </location>
</feature>
<protein>
    <submittedName>
        <fullName evidence="7">XFP N-terminal domain-containing protein</fullName>
    </submittedName>
</protein>
<keyword evidence="4" id="KW-0456">Lyase</keyword>
<feature type="domain" description="Xylulose 5-phosphate/Fructose 6-phosphate phosphoketolase N-terminal" evidence="6">
    <location>
        <begin position="38"/>
        <end position="387"/>
    </location>
</feature>
<dbReference type="PROSITE" id="PS60002">
    <property type="entry name" value="PHOSPHOKETOLASE_1"/>
    <property type="match status" value="1"/>
</dbReference>
<dbReference type="PROSITE" id="PS60003">
    <property type="entry name" value="PHOSPHOKETOLASE_2"/>
    <property type="match status" value="1"/>
</dbReference>
<dbReference type="Gene3D" id="3.40.50.920">
    <property type="match status" value="1"/>
</dbReference>
<reference evidence="7" key="1">
    <citation type="journal article" date="2021" name="Nat. Commun.">
        <title>Genetic determinants of endophytism in the Arabidopsis root mycobiome.</title>
        <authorList>
            <person name="Mesny F."/>
            <person name="Miyauchi S."/>
            <person name="Thiergart T."/>
            <person name="Pickel B."/>
            <person name="Atanasova L."/>
            <person name="Karlsson M."/>
            <person name="Huettel B."/>
            <person name="Barry K.W."/>
            <person name="Haridas S."/>
            <person name="Chen C."/>
            <person name="Bauer D."/>
            <person name="Andreopoulos W."/>
            <person name="Pangilinan J."/>
            <person name="LaButti K."/>
            <person name="Riley R."/>
            <person name="Lipzen A."/>
            <person name="Clum A."/>
            <person name="Drula E."/>
            <person name="Henrissat B."/>
            <person name="Kohler A."/>
            <person name="Grigoriev I.V."/>
            <person name="Martin F.M."/>
            <person name="Hacquard S."/>
        </authorList>
    </citation>
    <scope>NUCLEOTIDE SEQUENCE</scope>
    <source>
        <strain evidence="7">FSSC 5 MPI-SDFR-AT-0091</strain>
    </source>
</reference>
<keyword evidence="3" id="KW-0786">Thiamine pyrophosphate</keyword>
<dbReference type="Pfam" id="PF09363">
    <property type="entry name" value="XFP_C"/>
    <property type="match status" value="1"/>
</dbReference>
<comment type="caution">
    <text evidence="7">The sequence shown here is derived from an EMBL/GenBank/DDBJ whole genome shotgun (WGS) entry which is preliminary data.</text>
</comment>
<dbReference type="PANTHER" id="PTHR31273:SF1">
    <property type="entry name" value="PHOSPHOKETOLASE-RELATED"/>
    <property type="match status" value="1"/>
</dbReference>
<evidence type="ECO:0000256" key="1">
    <source>
        <dbReference type="ARBA" id="ARBA00001964"/>
    </source>
</evidence>
<evidence type="ECO:0000256" key="3">
    <source>
        <dbReference type="ARBA" id="ARBA00023052"/>
    </source>
</evidence>
<proteinExistence type="inferred from homology"/>
<dbReference type="AlphaFoldDB" id="A0A9P9L328"/>
<dbReference type="InterPro" id="IPR018969">
    <property type="entry name" value="Xul5P/Fru6P_PKetolase_C"/>
</dbReference>
<evidence type="ECO:0000259" key="5">
    <source>
        <dbReference type="Pfam" id="PF09363"/>
    </source>
</evidence>
<dbReference type="EMBL" id="JAGTJS010000003">
    <property type="protein sequence ID" value="KAH7273049.1"/>
    <property type="molecule type" value="Genomic_DNA"/>
</dbReference>
<organism evidence="7 8">
    <name type="scientific">Fusarium solani</name>
    <name type="common">Filamentous fungus</name>
    <dbReference type="NCBI Taxonomy" id="169388"/>
    <lineage>
        <taxon>Eukaryota</taxon>
        <taxon>Fungi</taxon>
        <taxon>Dikarya</taxon>
        <taxon>Ascomycota</taxon>
        <taxon>Pezizomycotina</taxon>
        <taxon>Sordariomycetes</taxon>
        <taxon>Hypocreomycetidae</taxon>
        <taxon>Hypocreales</taxon>
        <taxon>Nectriaceae</taxon>
        <taxon>Fusarium</taxon>
        <taxon>Fusarium solani species complex</taxon>
    </lineage>
</organism>
<dbReference type="InterPro" id="IPR009014">
    <property type="entry name" value="Transketo_C/PFOR_II"/>
</dbReference>
<dbReference type="InterPro" id="IPR018970">
    <property type="entry name" value="Xul5P/Fru6P_PKetolase_N"/>
</dbReference>
<comment type="similarity">
    <text evidence="2">Belongs to the XFP family.</text>
</comment>
<dbReference type="GO" id="GO:0016832">
    <property type="term" value="F:aldehyde-lyase activity"/>
    <property type="evidence" value="ECO:0007669"/>
    <property type="project" value="InterPro"/>
</dbReference>
<dbReference type="Proteomes" id="UP000736672">
    <property type="component" value="Unassembled WGS sequence"/>
</dbReference>
<dbReference type="Gene3D" id="3.40.50.970">
    <property type="match status" value="2"/>
</dbReference>
<dbReference type="InterPro" id="IPR019789">
    <property type="entry name" value="Xul5P/Fru6P_PKetolase_ThDP_BS"/>
</dbReference>
<evidence type="ECO:0000313" key="7">
    <source>
        <dbReference type="EMBL" id="KAH7273049.1"/>
    </source>
</evidence>
<sequence>MPGEVIDRPNPAPLESRLPYETLDLAARPPKKVLDKSVAQSLKDFQQAACYLAGSMIFLRDNVLLERDLRLEDVKPRLLGHWGTCPGLILVWSHLNLLIRNHDLDMIYVIGPGHGAPAALASLWLEGSLERFFPQKYGVNKDGLRNLITGFSVPGGFPSHINSETPGSIHEGGELGYALAVSFGAVMDNPDLIVTCVIGDGEAESGPTAAQYIDPAESGAVIPILHANGFKISERTIFGCMDNKELVSLFSGYGYQPAIVETLNEIDVELGSALEWAISEIRSIQRAAREGKPIVKPRWPMIILRTPKGWTGPKKVDNDIIEGSFHAHQIPIPNANKDEKHLKILQDWLQTYDAGRLLKDGKPTESILEIMPQKDEKRLGQLKQTYDPYKALKLPDWKPFSVETSQQHSCMQQTGKFLDKVITENPKSFRIFSPDELESNKLSAVLEHTGRNFQWDEYSRAQGGRVIEILSEHCCQGWMQGYTLTGRTALFPSYESFLGIIHTMMVQYSKFNKVAGEVEWRGPLSSINYIESSTWARQEHNGFSHQNPSFIGAVLNLKAEAARVYLPPDANCFLSTIHHCLKSKNYVNLMIGSKQPTAVYLSPSDAAEHCRKGAGVWKFASTDGGKDPDVVLVGVGVEVTFEVVKAAEMLRQLLPDLRVRVINVTDLMVLASESRHPHALSRVEFLDMFTEDKAVCFNYHGYAAELQGLLFGRPGLHRMTVEGYKEEGTTTTPFDMMLVNWVSRFDVAKRALRGAAEYKDEVKKQLDGILKKIDTRVEEVKAYIRDEGTDPDELYDMPDF</sequence>
<dbReference type="PIRSF" id="PIRSF017245">
    <property type="entry name" value="Phosphoketolase"/>
    <property type="match status" value="1"/>
</dbReference>
<dbReference type="Pfam" id="PF03894">
    <property type="entry name" value="XFP"/>
    <property type="match status" value="1"/>
</dbReference>
<dbReference type="InterPro" id="IPR019790">
    <property type="entry name" value="Xul5P/Fru6P_PKetolase_CS"/>
</dbReference>
<evidence type="ECO:0000256" key="2">
    <source>
        <dbReference type="ARBA" id="ARBA00005623"/>
    </source>
</evidence>
<dbReference type="GO" id="GO:0005975">
    <property type="term" value="P:carbohydrate metabolic process"/>
    <property type="evidence" value="ECO:0007669"/>
    <property type="project" value="InterPro"/>
</dbReference>
<accession>A0A9P9L328</accession>
<name>A0A9P9L328_FUSSL</name>
<dbReference type="SUPFAM" id="SSF52518">
    <property type="entry name" value="Thiamin diphosphate-binding fold (THDP-binding)"/>
    <property type="match status" value="2"/>
</dbReference>
<dbReference type="Pfam" id="PF09364">
    <property type="entry name" value="XFP_N"/>
    <property type="match status" value="1"/>
</dbReference>
<dbReference type="SUPFAM" id="SSF52922">
    <property type="entry name" value="TK C-terminal domain-like"/>
    <property type="match status" value="1"/>
</dbReference>